<reference evidence="2 3" key="1">
    <citation type="submission" date="2024-09" db="EMBL/GenBank/DDBJ databases">
        <authorList>
            <person name="Sun Q."/>
            <person name="Mori K."/>
        </authorList>
    </citation>
    <scope>NUCLEOTIDE SEQUENCE [LARGE SCALE GENOMIC DNA]</scope>
    <source>
        <strain evidence="2 3">TBRC 1851</strain>
    </source>
</reference>
<evidence type="ECO:0000256" key="1">
    <source>
        <dbReference type="SAM" id="Phobius"/>
    </source>
</evidence>
<proteinExistence type="predicted"/>
<protein>
    <submittedName>
        <fullName evidence="2">Uncharacterized protein</fullName>
    </submittedName>
</protein>
<sequence>SGQIDAGPAAITLCAPAGCLLSIVLAAGGIAGFLSRRPVWLRAQRAVMGGMLGMLAVLLAFDTSGSVSHVAGCAGAESCQSGTETARHLNGSIAATVLVGRGIKNSPPRR</sequence>
<keyword evidence="1" id="KW-0472">Membrane</keyword>
<keyword evidence="1" id="KW-0812">Transmembrane</keyword>
<gene>
    <name evidence="2" type="ORF">ACFHYQ_12185</name>
</gene>
<dbReference type="EMBL" id="JBHMQT010000021">
    <property type="protein sequence ID" value="MFC0863052.1"/>
    <property type="molecule type" value="Genomic_DNA"/>
</dbReference>
<feature type="transmembrane region" description="Helical" evidence="1">
    <location>
        <begin position="46"/>
        <end position="63"/>
    </location>
</feature>
<evidence type="ECO:0000313" key="2">
    <source>
        <dbReference type="EMBL" id="MFC0863052.1"/>
    </source>
</evidence>
<comment type="caution">
    <text evidence="2">The sequence shown here is derived from an EMBL/GenBank/DDBJ whole genome shotgun (WGS) entry which is preliminary data.</text>
</comment>
<evidence type="ECO:0000313" key="3">
    <source>
        <dbReference type="Proteomes" id="UP001589870"/>
    </source>
</evidence>
<dbReference type="Proteomes" id="UP001589870">
    <property type="component" value="Unassembled WGS sequence"/>
</dbReference>
<keyword evidence="3" id="KW-1185">Reference proteome</keyword>
<keyword evidence="1" id="KW-1133">Transmembrane helix</keyword>
<name>A0ABV6U3N3_9ACTN</name>
<accession>A0ABV6U3N3</accession>
<organism evidence="2 3">
    <name type="scientific">Sphaerimonospora cavernae</name>
    <dbReference type="NCBI Taxonomy" id="1740611"/>
    <lineage>
        <taxon>Bacteria</taxon>
        <taxon>Bacillati</taxon>
        <taxon>Actinomycetota</taxon>
        <taxon>Actinomycetes</taxon>
        <taxon>Streptosporangiales</taxon>
        <taxon>Streptosporangiaceae</taxon>
        <taxon>Sphaerimonospora</taxon>
    </lineage>
</organism>
<feature type="non-terminal residue" evidence="2">
    <location>
        <position position="1"/>
    </location>
</feature>
<feature type="transmembrane region" description="Helical" evidence="1">
    <location>
        <begin position="6"/>
        <end position="34"/>
    </location>
</feature>